<evidence type="ECO:0000313" key="3">
    <source>
        <dbReference type="Proteomes" id="UP000054248"/>
    </source>
</evidence>
<reference evidence="2 3" key="1">
    <citation type="submission" date="2014-04" db="EMBL/GenBank/DDBJ databases">
        <authorList>
            <consortium name="DOE Joint Genome Institute"/>
            <person name="Kuo A."/>
            <person name="Girlanda M."/>
            <person name="Perotto S."/>
            <person name="Kohler A."/>
            <person name="Nagy L.G."/>
            <person name="Floudas D."/>
            <person name="Copeland A."/>
            <person name="Barry K.W."/>
            <person name="Cichocki N."/>
            <person name="Veneault-Fourrey C."/>
            <person name="LaButti K."/>
            <person name="Lindquist E.A."/>
            <person name="Lipzen A."/>
            <person name="Lundell T."/>
            <person name="Morin E."/>
            <person name="Murat C."/>
            <person name="Sun H."/>
            <person name="Tunlid A."/>
            <person name="Henrissat B."/>
            <person name="Grigoriev I.V."/>
            <person name="Hibbett D.S."/>
            <person name="Martin F."/>
            <person name="Nordberg H.P."/>
            <person name="Cantor M.N."/>
            <person name="Hua S.X."/>
        </authorList>
    </citation>
    <scope>NUCLEOTIDE SEQUENCE [LARGE SCALE GENOMIC DNA]</scope>
    <source>
        <strain evidence="2 3">MUT 4182</strain>
    </source>
</reference>
<reference evidence="3" key="2">
    <citation type="submission" date="2015-01" db="EMBL/GenBank/DDBJ databases">
        <title>Evolutionary Origins and Diversification of the Mycorrhizal Mutualists.</title>
        <authorList>
            <consortium name="DOE Joint Genome Institute"/>
            <consortium name="Mycorrhizal Genomics Consortium"/>
            <person name="Kohler A."/>
            <person name="Kuo A."/>
            <person name="Nagy L.G."/>
            <person name="Floudas D."/>
            <person name="Copeland A."/>
            <person name="Barry K.W."/>
            <person name="Cichocki N."/>
            <person name="Veneault-Fourrey C."/>
            <person name="LaButti K."/>
            <person name="Lindquist E.A."/>
            <person name="Lipzen A."/>
            <person name="Lundell T."/>
            <person name="Morin E."/>
            <person name="Murat C."/>
            <person name="Riley R."/>
            <person name="Ohm R."/>
            <person name="Sun H."/>
            <person name="Tunlid A."/>
            <person name="Henrissat B."/>
            <person name="Grigoriev I.V."/>
            <person name="Hibbett D.S."/>
            <person name="Martin F."/>
        </authorList>
    </citation>
    <scope>NUCLEOTIDE SEQUENCE [LARGE SCALE GENOMIC DNA]</scope>
    <source>
        <strain evidence="3">MUT 4182</strain>
    </source>
</reference>
<evidence type="ECO:0000256" key="1">
    <source>
        <dbReference type="SAM" id="Coils"/>
    </source>
</evidence>
<dbReference type="Proteomes" id="UP000054248">
    <property type="component" value="Unassembled WGS sequence"/>
</dbReference>
<dbReference type="HOGENOM" id="CLU_354194_0_0_1"/>
<organism evidence="2 3">
    <name type="scientific">Tulasnella calospora MUT 4182</name>
    <dbReference type="NCBI Taxonomy" id="1051891"/>
    <lineage>
        <taxon>Eukaryota</taxon>
        <taxon>Fungi</taxon>
        <taxon>Dikarya</taxon>
        <taxon>Basidiomycota</taxon>
        <taxon>Agaricomycotina</taxon>
        <taxon>Agaricomycetes</taxon>
        <taxon>Cantharellales</taxon>
        <taxon>Tulasnellaceae</taxon>
        <taxon>Tulasnella</taxon>
    </lineage>
</organism>
<gene>
    <name evidence="2" type="ORF">M407DRAFT_33493</name>
</gene>
<protein>
    <submittedName>
        <fullName evidence="2">Uncharacterized protein</fullName>
    </submittedName>
</protein>
<keyword evidence="1" id="KW-0175">Coiled coil</keyword>
<evidence type="ECO:0000313" key="2">
    <source>
        <dbReference type="EMBL" id="KIO16853.1"/>
    </source>
</evidence>
<feature type="coiled-coil region" evidence="1">
    <location>
        <begin position="463"/>
        <end position="497"/>
    </location>
</feature>
<dbReference type="EMBL" id="KN823472">
    <property type="protein sequence ID" value="KIO16853.1"/>
    <property type="molecule type" value="Genomic_DNA"/>
</dbReference>
<sequence>MEAKFKASNGFPIHEESNPGYWPTLHNFARKTGATASHAVVEELVAGQSTWTATVMYALRGNISSWTAVASDKRTAREDAARKALMALSAGPWSPDGRHEPSALIFQRFDLVRELECLQAESIPATKEIVNALLALAEAIPKVIRNKHKLYRSFFCVRDICAELHKMPNIGNESTNWIRVLDDLTETLDSLTRIVTNIVQIIGQEMMPFELSSLQSWNHSCATLKDIAEELSKDALRLNQVPDAFEAEKDDYFDDCSWLSRIFHEGIAAAIERTYLPEDNVPAEVKRFVEILEDFVDKVKLMGVTGKPFREVVIRITSDVANVAITSLPKTMPAFWVAASSALQLVKTDNSVTPDLADTLSLNWSQFSELWITPDRVLNAVVTQASKDEPSTISLSKDLIHLEREPTPATEQVVVLLREIGKVAITVRCHKHKVYSIVLRARDICNYILRLGECPENQQPTDAKSLLGVLDEYSNIIEALERELKKFSEILLKEKAADGPEARLTWSQSRAAISDIQVVLNQAPFNAISLNPSQDTAKDSFFDDCSWISLLLHDDVEPAIARQFPNPENVHEGVMRVKEVLNHIENEIKQGNHEEAFRQLVIDILTRLSETMSLINAASLSHEGNPLAPWRDDRHWLFDSLSDKTYSSSSCSAIDLHSALQSTDIQELGQKWSKISGALDLRRGGRMFKDEVSGSAQLEPPEFLAAPEPEKTASSIVAEAPSRNTRGAPFPMLDSPLFIRRSREIQVDSHSSNPRVQYCMQLNLIEQAGHAKFDLKASDCSAIPAERLLTFFI</sequence>
<dbReference type="OrthoDB" id="10508965at2759"/>
<keyword evidence="3" id="KW-1185">Reference proteome</keyword>
<accession>A0A0C3K677</accession>
<dbReference type="AlphaFoldDB" id="A0A0C3K677"/>
<name>A0A0C3K677_9AGAM</name>
<proteinExistence type="predicted"/>